<dbReference type="EMBL" id="FOEL01000010">
    <property type="protein sequence ID" value="SER04083.1"/>
    <property type="molecule type" value="Genomic_DNA"/>
</dbReference>
<proteinExistence type="predicted"/>
<organism evidence="1 2">
    <name type="scientific">Lysinibacillus fusiformis</name>
    <dbReference type="NCBI Taxonomy" id="28031"/>
    <lineage>
        <taxon>Bacteria</taxon>
        <taxon>Bacillati</taxon>
        <taxon>Bacillota</taxon>
        <taxon>Bacilli</taxon>
        <taxon>Bacillales</taxon>
        <taxon>Bacillaceae</taxon>
        <taxon>Lysinibacillus</taxon>
    </lineage>
</organism>
<evidence type="ECO:0000313" key="2">
    <source>
        <dbReference type="Proteomes" id="UP000199410"/>
    </source>
</evidence>
<name>A0A1H9KZ82_9BACI</name>
<dbReference type="Proteomes" id="UP000199410">
    <property type="component" value="Unassembled WGS sequence"/>
</dbReference>
<gene>
    <name evidence="1" type="ORF">SAMN02787113_02878</name>
</gene>
<reference evidence="1 2" key="1">
    <citation type="submission" date="2016-10" db="EMBL/GenBank/DDBJ databases">
        <authorList>
            <person name="Varghese N."/>
            <person name="Submissions S."/>
        </authorList>
    </citation>
    <scope>NUCLEOTIDE SEQUENCE [LARGE SCALE GENOMIC DNA]</scope>
    <source>
        <strain evidence="1 2">TC-13</strain>
    </source>
</reference>
<evidence type="ECO:0000313" key="1">
    <source>
        <dbReference type="EMBL" id="SER04083.1"/>
    </source>
</evidence>
<dbReference type="AlphaFoldDB" id="A0A1H9KZ82"/>
<comment type="caution">
    <text evidence="1">The sequence shown here is derived from an EMBL/GenBank/DDBJ whole genome shotgun (WGS) entry which is preliminary data.</text>
</comment>
<accession>A0A1H9KZ82</accession>
<protein>
    <submittedName>
        <fullName evidence="1">Uncharacterized protein</fullName>
    </submittedName>
</protein>
<sequence length="42" mass="5027">MITFVDENGVEDMCLDVQDEKMLVNDRYVKWFIHCQSFEQGL</sequence>